<keyword evidence="3" id="KW-1185">Reference proteome</keyword>
<dbReference type="InterPro" id="IPR041657">
    <property type="entry name" value="HTH_17"/>
</dbReference>
<sequence>MSTSGMAGSNPPIFYTVAEAARILRVDVATIYRAIREDAFPAVRLRTRYVIPARAVEEIVRQASESGSVVDVARMTAERRSAREFEAKTGGAW</sequence>
<dbReference type="GO" id="GO:0003677">
    <property type="term" value="F:DNA binding"/>
    <property type="evidence" value="ECO:0007669"/>
    <property type="project" value="InterPro"/>
</dbReference>
<dbReference type="EMBL" id="JYJG01000081">
    <property type="protein sequence ID" value="KJK49532.1"/>
    <property type="molecule type" value="Genomic_DNA"/>
</dbReference>
<evidence type="ECO:0000313" key="3">
    <source>
        <dbReference type="Proteomes" id="UP000033393"/>
    </source>
</evidence>
<dbReference type="SUPFAM" id="SSF46955">
    <property type="entry name" value="Putative DNA-binding domain"/>
    <property type="match status" value="1"/>
</dbReference>
<dbReference type="InterPro" id="IPR010093">
    <property type="entry name" value="SinI_DNA-bd"/>
</dbReference>
<protein>
    <submittedName>
        <fullName evidence="2">Excisionase</fullName>
    </submittedName>
</protein>
<dbReference type="InterPro" id="IPR009061">
    <property type="entry name" value="DNA-bd_dom_put_sf"/>
</dbReference>
<proteinExistence type="predicted"/>
<reference evidence="2 3" key="1">
    <citation type="submission" date="2015-02" db="EMBL/GenBank/DDBJ databases">
        <authorList>
            <person name="Ju K.-S."/>
            <person name="Doroghazi J.R."/>
            <person name="Metcalf W."/>
        </authorList>
    </citation>
    <scope>NUCLEOTIDE SEQUENCE [LARGE SCALE GENOMIC DNA]</scope>
    <source>
        <strain evidence="2 3">NRRL B-16140</strain>
    </source>
</reference>
<accession>A0A0F0H5E8</accession>
<organism evidence="2 3">
    <name type="scientific">Lentzea aerocolonigenes</name>
    <name type="common">Lechevalieria aerocolonigenes</name>
    <name type="synonym">Saccharothrix aerocolonigenes</name>
    <dbReference type="NCBI Taxonomy" id="68170"/>
    <lineage>
        <taxon>Bacteria</taxon>
        <taxon>Bacillati</taxon>
        <taxon>Actinomycetota</taxon>
        <taxon>Actinomycetes</taxon>
        <taxon>Pseudonocardiales</taxon>
        <taxon>Pseudonocardiaceae</taxon>
        <taxon>Lentzea</taxon>
    </lineage>
</organism>
<dbReference type="NCBIfam" id="TIGR01764">
    <property type="entry name" value="excise"/>
    <property type="match status" value="1"/>
</dbReference>
<dbReference type="Proteomes" id="UP000033393">
    <property type="component" value="Unassembled WGS sequence"/>
</dbReference>
<evidence type="ECO:0000313" key="2">
    <source>
        <dbReference type="EMBL" id="KJK49532.1"/>
    </source>
</evidence>
<dbReference type="AlphaFoldDB" id="A0A0F0H5E8"/>
<dbReference type="PATRIC" id="fig|68170.10.peg.2672"/>
<dbReference type="Pfam" id="PF12728">
    <property type="entry name" value="HTH_17"/>
    <property type="match status" value="1"/>
</dbReference>
<comment type="caution">
    <text evidence="2">The sequence shown here is derived from an EMBL/GenBank/DDBJ whole genome shotgun (WGS) entry which is preliminary data.</text>
</comment>
<gene>
    <name evidence="2" type="ORF">UK23_13620</name>
</gene>
<feature type="domain" description="Helix-turn-helix" evidence="1">
    <location>
        <begin position="14"/>
        <end position="62"/>
    </location>
</feature>
<evidence type="ECO:0000259" key="1">
    <source>
        <dbReference type="Pfam" id="PF12728"/>
    </source>
</evidence>
<name>A0A0F0H5E8_LENAE</name>